<sequence>MQLLFAEYSLNYSLIFILLNTFFEKNRSDYIIVAINEIT</sequence>
<keyword evidence="1" id="KW-0472">Membrane</keyword>
<feature type="transmembrane region" description="Helical" evidence="1">
    <location>
        <begin position="6"/>
        <end position="23"/>
    </location>
</feature>
<dbReference type="AlphaFoldDB" id="A0A4V6NM13"/>
<protein>
    <submittedName>
        <fullName evidence="2">Uncharacterized protein</fullName>
    </submittedName>
</protein>
<reference evidence="2 3" key="1">
    <citation type="submission" date="2019-03" db="EMBL/GenBank/DDBJ databases">
        <title>Genomic Encyclopedia of Archaeal and Bacterial Type Strains, Phase II (KMG-II): from individual species to whole genera.</title>
        <authorList>
            <person name="Goeker M."/>
        </authorList>
    </citation>
    <scope>NUCLEOTIDE SEQUENCE [LARGE SCALE GENOMIC DNA]</scope>
    <source>
        <strain evidence="2 3">RL-C</strain>
    </source>
</reference>
<evidence type="ECO:0000313" key="3">
    <source>
        <dbReference type="Proteomes" id="UP000294830"/>
    </source>
</evidence>
<keyword evidence="1" id="KW-0812">Transmembrane</keyword>
<evidence type="ECO:0000256" key="1">
    <source>
        <dbReference type="SAM" id="Phobius"/>
    </source>
</evidence>
<keyword evidence="1" id="KW-1133">Transmembrane helix</keyword>
<comment type="caution">
    <text evidence="2">The sequence shown here is derived from an EMBL/GenBank/DDBJ whole genome shotgun (WGS) entry which is preliminary data.</text>
</comment>
<evidence type="ECO:0000313" key="2">
    <source>
        <dbReference type="EMBL" id="TCN70510.1"/>
    </source>
</evidence>
<dbReference type="EMBL" id="SLWB01000003">
    <property type="protein sequence ID" value="TCN70510.1"/>
    <property type="molecule type" value="Genomic_DNA"/>
</dbReference>
<gene>
    <name evidence="2" type="ORF">CLV25_10325</name>
</gene>
<accession>A0A4V6NM13</accession>
<proteinExistence type="predicted"/>
<keyword evidence="3" id="KW-1185">Reference proteome</keyword>
<name>A0A4V6NM13_9BACT</name>
<organism evidence="2 3">
    <name type="scientific">Acetobacteroides hydrogenigenes</name>
    <dbReference type="NCBI Taxonomy" id="979970"/>
    <lineage>
        <taxon>Bacteria</taxon>
        <taxon>Pseudomonadati</taxon>
        <taxon>Bacteroidota</taxon>
        <taxon>Bacteroidia</taxon>
        <taxon>Bacteroidales</taxon>
        <taxon>Rikenellaceae</taxon>
        <taxon>Acetobacteroides</taxon>
    </lineage>
</organism>
<dbReference type="Proteomes" id="UP000294830">
    <property type="component" value="Unassembled WGS sequence"/>
</dbReference>